<comment type="caution">
    <text evidence="1">The sequence shown here is derived from an EMBL/GenBank/DDBJ whole genome shotgun (WGS) entry which is preliminary data.</text>
</comment>
<dbReference type="Pfam" id="PF19379">
    <property type="entry name" value="DUF5954"/>
    <property type="match status" value="2"/>
</dbReference>
<name>A0ABS7FNE2_9ACTN</name>
<protein>
    <submittedName>
        <fullName evidence="1">Uncharacterized protein</fullName>
    </submittedName>
</protein>
<organism evidence="1 2">
    <name type="scientific">Actinomadura parmotrematis</name>
    <dbReference type="NCBI Taxonomy" id="2864039"/>
    <lineage>
        <taxon>Bacteria</taxon>
        <taxon>Bacillati</taxon>
        <taxon>Actinomycetota</taxon>
        <taxon>Actinomycetes</taxon>
        <taxon>Streptosporangiales</taxon>
        <taxon>Thermomonosporaceae</taxon>
        <taxon>Actinomadura</taxon>
    </lineage>
</organism>
<dbReference type="InterPro" id="IPR045998">
    <property type="entry name" value="DUF5954"/>
</dbReference>
<evidence type="ECO:0000313" key="2">
    <source>
        <dbReference type="Proteomes" id="UP000774570"/>
    </source>
</evidence>
<accession>A0ABS7FNE2</accession>
<gene>
    <name evidence="1" type="ORF">K1Y72_05815</name>
</gene>
<dbReference type="RefSeq" id="WP_220163969.1">
    <property type="nucleotide sequence ID" value="NZ_JAIBOA010000003.1"/>
</dbReference>
<keyword evidence="2" id="KW-1185">Reference proteome</keyword>
<dbReference type="EMBL" id="JAIBOA010000003">
    <property type="protein sequence ID" value="MBW8481876.1"/>
    <property type="molecule type" value="Genomic_DNA"/>
</dbReference>
<evidence type="ECO:0000313" key="1">
    <source>
        <dbReference type="EMBL" id="MBW8481876.1"/>
    </source>
</evidence>
<proteinExistence type="predicted"/>
<dbReference type="Proteomes" id="UP000774570">
    <property type="component" value="Unassembled WGS sequence"/>
</dbReference>
<reference evidence="1 2" key="1">
    <citation type="submission" date="2021-07" db="EMBL/GenBank/DDBJ databases">
        <title>Actinomadura sp. PM05-2 isolated from lichen.</title>
        <authorList>
            <person name="Somphong A."/>
            <person name="Phongsopitanun W."/>
            <person name="Tanasupawat S."/>
            <person name="Peongsungnone V."/>
        </authorList>
    </citation>
    <scope>NUCLEOTIDE SEQUENCE [LARGE SCALE GENOMIC DNA]</scope>
    <source>
        <strain evidence="1 2">PM05-2</strain>
    </source>
</reference>
<sequence length="276" mass="29549">MSFDGMAGYDVINLRSEVDPVTAVREQEATERVLVYPRLAGAGTADFGVAEQDGGRWRIAGLDRPTPMSARALLASALRAEEDPDAAALAAEVARHRGRETEWSLRGRRFRIVRVQGFVRLGEDGPEPLRATDEEPAVPYPDRGFVLDPAAPTTSTDAALRLDLANLAPARGTVPEDALREARDALAAYPGIVLLPLDYAAMEERDGSWAPLTGGTGPRVVRERLAVLVPGAADAVAGEGRSEFAVDGRRLRIVRIVRMIRVGADGPEPARPSDGA</sequence>